<dbReference type="EMBL" id="KY052818">
    <property type="protein sequence ID" value="ASF00194.1"/>
    <property type="molecule type" value="Genomic_DNA"/>
</dbReference>
<sequence>MSIKRNYWYIGLKDWFKVRFLDAETVTVRARNKKGHFIKDDPKTKKNEAYKTSMKKPTKKAKIKKANLPTHL</sequence>
<accession>A0A218MLN7</accession>
<feature type="compositionally biased region" description="Basic residues" evidence="1">
    <location>
        <begin position="53"/>
        <end position="65"/>
    </location>
</feature>
<protein>
    <submittedName>
        <fullName evidence="2">Uncharacterized protein</fullName>
    </submittedName>
</protein>
<evidence type="ECO:0000313" key="2">
    <source>
        <dbReference type="EMBL" id="ASF00194.1"/>
    </source>
</evidence>
<reference evidence="2" key="1">
    <citation type="submission" date="2016-10" db="EMBL/GenBank/DDBJ databases">
        <authorList>
            <person name="Varghese N."/>
        </authorList>
    </citation>
    <scope>NUCLEOTIDE SEQUENCE</scope>
</reference>
<reference evidence="2" key="2">
    <citation type="journal article" date="2017" name="Nat. Commun.">
        <title>Single-virus genomics reveals hidden cosmopolitan and abundant viruses.</title>
        <authorList>
            <person name="Martinez-Hernandez F."/>
            <person name="Fornas O."/>
            <person name="Lluesma Gomez M."/>
            <person name="Bolduc B."/>
            <person name="de la Cruz Pena M.J."/>
            <person name="Martinez J.M."/>
            <person name="Anton J."/>
            <person name="Gasol J.M."/>
            <person name="Rosselli R."/>
            <person name="Rodriguez-Valera F."/>
            <person name="Sullivan M.B."/>
            <person name="Acinas S.G."/>
            <person name="Martinez-Garcia M."/>
        </authorList>
    </citation>
    <scope>NUCLEOTIDE SEQUENCE</scope>
</reference>
<feature type="region of interest" description="Disordered" evidence="1">
    <location>
        <begin position="49"/>
        <end position="72"/>
    </location>
</feature>
<evidence type="ECO:0000256" key="1">
    <source>
        <dbReference type="SAM" id="MobiDB-lite"/>
    </source>
</evidence>
<organism evidence="2">
    <name type="scientific">uncultured virus</name>
    <dbReference type="NCBI Taxonomy" id="340016"/>
    <lineage>
        <taxon>Viruses</taxon>
        <taxon>environmental samples</taxon>
    </lineage>
</organism>
<name>A0A218MLN7_9VIRU</name>
<proteinExistence type="predicted"/>